<feature type="domain" description="DUF8159" evidence="2">
    <location>
        <begin position="83"/>
        <end position="192"/>
    </location>
</feature>
<name>A0ABD5PA80_9EURY</name>
<organism evidence="3 4">
    <name type="scientific">Halobium salinum</name>
    <dbReference type="NCBI Taxonomy" id="1364940"/>
    <lineage>
        <taxon>Archaea</taxon>
        <taxon>Methanobacteriati</taxon>
        <taxon>Methanobacteriota</taxon>
        <taxon>Stenosarchaea group</taxon>
        <taxon>Halobacteria</taxon>
        <taxon>Halobacteriales</taxon>
        <taxon>Haloferacaceae</taxon>
        <taxon>Halobium</taxon>
    </lineage>
</organism>
<feature type="compositionally biased region" description="Polar residues" evidence="1">
    <location>
        <begin position="40"/>
        <end position="51"/>
    </location>
</feature>
<dbReference type="AlphaFoldDB" id="A0ABD5PA80"/>
<accession>A0ABD5PA80</accession>
<dbReference type="InterPro" id="IPR058473">
    <property type="entry name" value="DUF8159"/>
</dbReference>
<dbReference type="PROSITE" id="PS51318">
    <property type="entry name" value="TAT"/>
    <property type="match status" value="1"/>
</dbReference>
<evidence type="ECO:0000313" key="4">
    <source>
        <dbReference type="Proteomes" id="UP001595921"/>
    </source>
</evidence>
<sequence>MTPSPGSSAPTRRRVLGGLAAVASLGACAGCAQTAGEKPTTATPSKEQTPVQDERPSLPVVERWDRAARRVEVAADADVTEVDSLVAAVERGGPSVSGAKAKTEGKLLELTCEVDPGAEGGAVAAVAHVAGTYAALVEHGTPLVRLDGTIVDVGGDAYGSFQLHEAWANRYLDGEWSASDYGEASLGTLKTKG</sequence>
<keyword evidence="4" id="KW-1185">Reference proteome</keyword>
<feature type="region of interest" description="Disordered" evidence="1">
    <location>
        <begin position="33"/>
        <end position="56"/>
    </location>
</feature>
<gene>
    <name evidence="3" type="ORF">ACFO0N_06570</name>
</gene>
<protein>
    <recommendedName>
        <fullName evidence="2">DUF8159 domain-containing protein</fullName>
    </recommendedName>
</protein>
<evidence type="ECO:0000313" key="3">
    <source>
        <dbReference type="EMBL" id="MFC4357612.1"/>
    </source>
</evidence>
<dbReference type="InterPro" id="IPR006311">
    <property type="entry name" value="TAT_signal"/>
</dbReference>
<comment type="caution">
    <text evidence="3">The sequence shown here is derived from an EMBL/GenBank/DDBJ whole genome shotgun (WGS) entry which is preliminary data.</text>
</comment>
<evidence type="ECO:0000259" key="2">
    <source>
        <dbReference type="Pfam" id="PF26490"/>
    </source>
</evidence>
<proteinExistence type="predicted"/>
<dbReference type="Pfam" id="PF26490">
    <property type="entry name" value="DUF8159"/>
    <property type="match status" value="1"/>
</dbReference>
<dbReference type="EMBL" id="JBHSDS010000003">
    <property type="protein sequence ID" value="MFC4357612.1"/>
    <property type="molecule type" value="Genomic_DNA"/>
</dbReference>
<reference evidence="3 4" key="1">
    <citation type="journal article" date="2019" name="Int. J. Syst. Evol. Microbiol.">
        <title>The Global Catalogue of Microorganisms (GCM) 10K type strain sequencing project: providing services to taxonomists for standard genome sequencing and annotation.</title>
        <authorList>
            <consortium name="The Broad Institute Genomics Platform"/>
            <consortium name="The Broad Institute Genome Sequencing Center for Infectious Disease"/>
            <person name="Wu L."/>
            <person name="Ma J."/>
        </authorList>
    </citation>
    <scope>NUCLEOTIDE SEQUENCE [LARGE SCALE GENOMIC DNA]</scope>
    <source>
        <strain evidence="3 4">CGMCC 1.12553</strain>
    </source>
</reference>
<dbReference type="RefSeq" id="WP_267622082.1">
    <property type="nucleotide sequence ID" value="NZ_JAODIW010000006.1"/>
</dbReference>
<evidence type="ECO:0000256" key="1">
    <source>
        <dbReference type="SAM" id="MobiDB-lite"/>
    </source>
</evidence>
<dbReference type="Proteomes" id="UP001595921">
    <property type="component" value="Unassembled WGS sequence"/>
</dbReference>